<dbReference type="GO" id="GO:0004673">
    <property type="term" value="F:protein histidine kinase activity"/>
    <property type="evidence" value="ECO:0007669"/>
    <property type="project" value="UniProtKB-EC"/>
</dbReference>
<dbReference type="PANTHER" id="PTHR43304">
    <property type="entry name" value="PHYTOCHROME-LIKE PROTEIN CPH1"/>
    <property type="match status" value="1"/>
</dbReference>
<dbReference type="EMBL" id="FPBF01000009">
    <property type="protein sequence ID" value="SFU17266.1"/>
    <property type="molecule type" value="Genomic_DNA"/>
</dbReference>
<dbReference type="Gene3D" id="3.30.450.20">
    <property type="entry name" value="PAS domain"/>
    <property type="match status" value="2"/>
</dbReference>
<dbReference type="InterPro" id="IPR029016">
    <property type="entry name" value="GAF-like_dom_sf"/>
</dbReference>
<feature type="domain" description="PAS" evidence="6">
    <location>
        <begin position="314"/>
        <end position="367"/>
    </location>
</feature>
<accession>A0A1I7E031</accession>
<dbReference type="InterPro" id="IPR013655">
    <property type="entry name" value="PAS_fold_3"/>
</dbReference>
<dbReference type="SUPFAM" id="SSF55785">
    <property type="entry name" value="PYP-like sensor domain (PAS domain)"/>
    <property type="match status" value="2"/>
</dbReference>
<comment type="catalytic activity">
    <reaction evidence="1">
        <text>ATP + protein L-histidine = ADP + protein N-phospho-L-histidine.</text>
        <dbReference type="EC" id="2.7.13.3"/>
    </reaction>
</comment>
<dbReference type="Proteomes" id="UP000199673">
    <property type="component" value="Unassembled WGS sequence"/>
</dbReference>
<evidence type="ECO:0000256" key="1">
    <source>
        <dbReference type="ARBA" id="ARBA00000085"/>
    </source>
</evidence>
<dbReference type="InterPro" id="IPR000014">
    <property type="entry name" value="PAS"/>
</dbReference>
<dbReference type="SMART" id="SM00091">
    <property type="entry name" value="PAS"/>
    <property type="match status" value="2"/>
</dbReference>
<evidence type="ECO:0000313" key="8">
    <source>
        <dbReference type="EMBL" id="SFU17266.1"/>
    </source>
</evidence>
<keyword evidence="4" id="KW-0808">Transferase</keyword>
<dbReference type="Gene3D" id="2.10.70.100">
    <property type="match status" value="1"/>
</dbReference>
<reference evidence="9" key="1">
    <citation type="submission" date="2016-10" db="EMBL/GenBank/DDBJ databases">
        <authorList>
            <person name="Varghese N."/>
            <person name="Submissions S."/>
        </authorList>
    </citation>
    <scope>NUCLEOTIDE SEQUENCE [LARGE SCALE GENOMIC DNA]</scope>
    <source>
        <strain evidence="9">DSM 23445</strain>
    </source>
</reference>
<protein>
    <recommendedName>
        <fullName evidence="2">histidine kinase</fullName>
        <ecNumber evidence="2">2.7.13.3</ecNumber>
    </recommendedName>
</protein>
<dbReference type="Gene3D" id="3.30.450.40">
    <property type="match status" value="1"/>
</dbReference>
<dbReference type="RefSeq" id="WP_091697657.1">
    <property type="nucleotide sequence ID" value="NZ_FPBF01000009.1"/>
</dbReference>
<gene>
    <name evidence="8" type="ORF">SAMN04489724_4610</name>
</gene>
<keyword evidence="3" id="KW-0597">Phosphoprotein</keyword>
<dbReference type="PROSITE" id="PS50112">
    <property type="entry name" value="PAS"/>
    <property type="match status" value="1"/>
</dbReference>
<evidence type="ECO:0000256" key="3">
    <source>
        <dbReference type="ARBA" id="ARBA00022553"/>
    </source>
</evidence>
<feature type="domain" description="PAC" evidence="7">
    <location>
        <begin position="370"/>
        <end position="422"/>
    </location>
</feature>
<evidence type="ECO:0000259" key="6">
    <source>
        <dbReference type="PROSITE" id="PS50112"/>
    </source>
</evidence>
<dbReference type="SMART" id="SM00086">
    <property type="entry name" value="PAC"/>
    <property type="match status" value="2"/>
</dbReference>
<dbReference type="Pfam" id="PF08447">
    <property type="entry name" value="PAS_3"/>
    <property type="match status" value="2"/>
</dbReference>
<keyword evidence="9" id="KW-1185">Reference proteome</keyword>
<evidence type="ECO:0000259" key="7">
    <source>
        <dbReference type="PROSITE" id="PS50113"/>
    </source>
</evidence>
<dbReference type="InterPro" id="IPR035965">
    <property type="entry name" value="PAS-like_dom_sf"/>
</dbReference>
<name>A0A1I7E031_9BACT</name>
<evidence type="ECO:0000256" key="5">
    <source>
        <dbReference type="ARBA" id="ARBA00022777"/>
    </source>
</evidence>
<dbReference type="SUPFAM" id="SSF55781">
    <property type="entry name" value="GAF domain-like"/>
    <property type="match status" value="1"/>
</dbReference>
<dbReference type="STRING" id="305507.SAMN04489724_4610"/>
<dbReference type="OrthoDB" id="9124519at2"/>
<evidence type="ECO:0000256" key="4">
    <source>
        <dbReference type="ARBA" id="ARBA00022679"/>
    </source>
</evidence>
<dbReference type="InterPro" id="IPR003018">
    <property type="entry name" value="GAF"/>
</dbReference>
<dbReference type="AlphaFoldDB" id="A0A1I7E031"/>
<dbReference type="EC" id="2.7.13.3" evidence="2"/>
<dbReference type="CDD" id="cd00130">
    <property type="entry name" value="PAS"/>
    <property type="match status" value="2"/>
</dbReference>
<organism evidence="8 9">
    <name type="scientific">Algoriphagus locisalis</name>
    <dbReference type="NCBI Taxonomy" id="305507"/>
    <lineage>
        <taxon>Bacteria</taxon>
        <taxon>Pseudomonadati</taxon>
        <taxon>Bacteroidota</taxon>
        <taxon>Cytophagia</taxon>
        <taxon>Cytophagales</taxon>
        <taxon>Cyclobacteriaceae</taxon>
        <taxon>Algoriphagus</taxon>
    </lineage>
</organism>
<sequence length="495" mass="56542">MRNNPEQLFAFLQSMGGAIWKADVNMQHLSFVSDHKICILGFLPEKWKENPDFWESRIHPSDLEMVARYRRLSDSPGKIYCFEYRMISADQSIKWVKDWVALINEEEEAPYLFGVMTDTTLLKRLTEMEELEKSILLLDIKTSLRELLTSYLLGLEDMFPQMKCSIMKIKNEHLYDGLAPSLPETYLAAIENQPIGENVGSCGASAALKKQVIVTDIATDPKWIDYREVSLAHGLRACWSNPIISTEGEVMATLALYYSEPKSPSEDEIQVMERATSFLQVILENRQKTEIISDSNLLMLQSQELAHFGNWRWDIAHNIVIWSPALYSIYGLDESTFKATFEGYLELLHPDDRLRVKGIIENLMNTGEDADFEERIIRPTGEVRYLRSWAKLKKDQNGEILGMIGACLDNTEKVKSIASIELQNQQFRDIAWLQSHVVRAPLARIMGLVNLIKNIPTHEIQESDLLDHLLSSANELDDKIRAIAQKTQLADGDEG</sequence>
<evidence type="ECO:0000256" key="2">
    <source>
        <dbReference type="ARBA" id="ARBA00012438"/>
    </source>
</evidence>
<dbReference type="SMART" id="SM00065">
    <property type="entry name" value="GAF"/>
    <property type="match status" value="1"/>
</dbReference>
<keyword evidence="5" id="KW-0418">Kinase</keyword>
<dbReference type="InterPro" id="IPR052162">
    <property type="entry name" value="Sensor_kinase/Photoreceptor"/>
</dbReference>
<dbReference type="Pfam" id="PF13185">
    <property type="entry name" value="GAF_2"/>
    <property type="match status" value="1"/>
</dbReference>
<proteinExistence type="predicted"/>
<dbReference type="InterPro" id="IPR000700">
    <property type="entry name" value="PAS-assoc_C"/>
</dbReference>
<evidence type="ECO:0000313" key="9">
    <source>
        <dbReference type="Proteomes" id="UP000199673"/>
    </source>
</evidence>
<dbReference type="InterPro" id="IPR001610">
    <property type="entry name" value="PAC"/>
</dbReference>
<dbReference type="PANTHER" id="PTHR43304:SF1">
    <property type="entry name" value="PAC DOMAIN-CONTAINING PROTEIN"/>
    <property type="match status" value="1"/>
</dbReference>
<dbReference type="PROSITE" id="PS50113">
    <property type="entry name" value="PAC"/>
    <property type="match status" value="1"/>
</dbReference>